<keyword evidence="3" id="KW-1185">Reference proteome</keyword>
<feature type="transmembrane region" description="Helical" evidence="1">
    <location>
        <begin position="24"/>
        <end position="44"/>
    </location>
</feature>
<proteinExistence type="predicted"/>
<gene>
    <name evidence="2" type="ORF">Aco04nite_55070</name>
</gene>
<dbReference type="AlphaFoldDB" id="A0A919W2F3"/>
<reference evidence="2" key="1">
    <citation type="submission" date="2021-03" db="EMBL/GenBank/DDBJ databases">
        <title>Whole genome shotgun sequence of Actinoplanes consettensis NBRC 14913.</title>
        <authorList>
            <person name="Komaki H."/>
            <person name="Tamura T."/>
        </authorList>
    </citation>
    <scope>NUCLEOTIDE SEQUENCE</scope>
    <source>
        <strain evidence="2">NBRC 14913</strain>
    </source>
</reference>
<evidence type="ECO:0000313" key="3">
    <source>
        <dbReference type="Proteomes" id="UP000680865"/>
    </source>
</evidence>
<feature type="transmembrane region" description="Helical" evidence="1">
    <location>
        <begin position="51"/>
        <end position="73"/>
    </location>
</feature>
<evidence type="ECO:0000313" key="2">
    <source>
        <dbReference type="EMBL" id="GIM77383.1"/>
    </source>
</evidence>
<sequence>MAGLALLAVPRVILHDLDILEEGTFVNLLFVVVPPMIWIAVALAARVPRPFLTLLAVGAFYGVFLCIAHQLLWDASGGHDVRLGGNLEGRLSPGTEQLMIRIFAAVSSIFTGLLVGAITGLIAWGGRRLLTKRERA</sequence>
<keyword evidence="1" id="KW-1133">Transmembrane helix</keyword>
<feature type="transmembrane region" description="Helical" evidence="1">
    <location>
        <begin position="98"/>
        <end position="125"/>
    </location>
</feature>
<dbReference type="RefSeq" id="WP_244876352.1">
    <property type="nucleotide sequence ID" value="NZ_BAAATW010000016.1"/>
</dbReference>
<comment type="caution">
    <text evidence="2">The sequence shown here is derived from an EMBL/GenBank/DDBJ whole genome shotgun (WGS) entry which is preliminary data.</text>
</comment>
<protein>
    <submittedName>
        <fullName evidence="2">Uncharacterized protein</fullName>
    </submittedName>
</protein>
<keyword evidence="1" id="KW-0472">Membrane</keyword>
<evidence type="ECO:0000256" key="1">
    <source>
        <dbReference type="SAM" id="Phobius"/>
    </source>
</evidence>
<dbReference type="Proteomes" id="UP000680865">
    <property type="component" value="Unassembled WGS sequence"/>
</dbReference>
<accession>A0A919W2F3</accession>
<name>A0A919W2F3_9ACTN</name>
<organism evidence="2 3">
    <name type="scientific">Winogradskya consettensis</name>
    <dbReference type="NCBI Taxonomy" id="113560"/>
    <lineage>
        <taxon>Bacteria</taxon>
        <taxon>Bacillati</taxon>
        <taxon>Actinomycetota</taxon>
        <taxon>Actinomycetes</taxon>
        <taxon>Micromonosporales</taxon>
        <taxon>Micromonosporaceae</taxon>
        <taxon>Winogradskya</taxon>
    </lineage>
</organism>
<dbReference type="EMBL" id="BOQP01000030">
    <property type="protein sequence ID" value="GIM77383.1"/>
    <property type="molecule type" value="Genomic_DNA"/>
</dbReference>
<keyword evidence="1" id="KW-0812">Transmembrane</keyword>